<dbReference type="EMBL" id="JAWZVU010000049">
    <property type="protein sequence ID" value="MDX7720471.1"/>
    <property type="molecule type" value="Genomic_DNA"/>
</dbReference>
<gene>
    <name evidence="1" type="ORF">SJS77_08270</name>
</gene>
<dbReference type="RefSeq" id="WP_104452356.1">
    <property type="nucleotide sequence ID" value="NZ_CAAKNI010000154.1"/>
</dbReference>
<accession>A0AAW9F1C9</accession>
<evidence type="ECO:0000313" key="1">
    <source>
        <dbReference type="EMBL" id="MDX7720471.1"/>
    </source>
</evidence>
<organism evidence="1 2">
    <name type="scientific">Aeromonas caviae</name>
    <name type="common">Aeromonas punctata</name>
    <dbReference type="NCBI Taxonomy" id="648"/>
    <lineage>
        <taxon>Bacteria</taxon>
        <taxon>Pseudomonadati</taxon>
        <taxon>Pseudomonadota</taxon>
        <taxon>Gammaproteobacteria</taxon>
        <taxon>Aeromonadales</taxon>
        <taxon>Aeromonadaceae</taxon>
        <taxon>Aeromonas</taxon>
    </lineage>
</organism>
<comment type="caution">
    <text evidence="1">The sequence shown here is derived from an EMBL/GenBank/DDBJ whole genome shotgun (WGS) entry which is preliminary data.</text>
</comment>
<dbReference type="AlphaFoldDB" id="A0AAW9F1C9"/>
<protein>
    <submittedName>
        <fullName evidence="1">Uncharacterized protein</fullName>
    </submittedName>
</protein>
<proteinExistence type="predicted"/>
<dbReference type="Proteomes" id="UP001277183">
    <property type="component" value="Unassembled WGS sequence"/>
</dbReference>
<evidence type="ECO:0000313" key="2">
    <source>
        <dbReference type="Proteomes" id="UP001277183"/>
    </source>
</evidence>
<reference evidence="1" key="1">
    <citation type="submission" date="2023-11" db="EMBL/GenBank/DDBJ databases">
        <title>WGS of Aeromonas in Northern Israel.</title>
        <authorList>
            <person name="Hershko Y."/>
        </authorList>
    </citation>
    <scope>NUCLEOTIDE SEQUENCE</scope>
    <source>
        <strain evidence="1">77416</strain>
    </source>
</reference>
<sequence length="74" mass="8304">MSDFIKYYLLRLDRAPVDNLAKVIAANNTKVIVSKDGVVSMNMENPDVQQDLVDLIKGFKDISTEPPRSRSHAN</sequence>
<name>A0AAW9F1C9_AERCA</name>